<feature type="transmembrane region" description="Helical" evidence="1">
    <location>
        <begin position="20"/>
        <end position="37"/>
    </location>
</feature>
<evidence type="ECO:0000313" key="3">
    <source>
        <dbReference type="Proteomes" id="UP000547674"/>
    </source>
</evidence>
<accession>A0A7Y2EAI5</accession>
<name>A0A7Y2EAI5_UNCEI</name>
<proteinExistence type="predicted"/>
<dbReference type="Proteomes" id="UP000547674">
    <property type="component" value="Unassembled WGS sequence"/>
</dbReference>
<protein>
    <recommendedName>
        <fullName evidence="4">Tetratricopeptide repeat protein</fullName>
    </recommendedName>
</protein>
<gene>
    <name evidence="2" type="ORF">HKN21_06490</name>
</gene>
<dbReference type="EMBL" id="JABDJR010000244">
    <property type="protein sequence ID" value="NNF06390.1"/>
    <property type="molecule type" value="Genomic_DNA"/>
</dbReference>
<organism evidence="2 3">
    <name type="scientific">Eiseniibacteriota bacterium</name>
    <dbReference type="NCBI Taxonomy" id="2212470"/>
    <lineage>
        <taxon>Bacteria</taxon>
        <taxon>Candidatus Eiseniibacteriota</taxon>
    </lineage>
</organism>
<feature type="transmembrane region" description="Helical" evidence="1">
    <location>
        <begin position="49"/>
        <end position="68"/>
    </location>
</feature>
<dbReference type="Gene3D" id="1.25.40.10">
    <property type="entry name" value="Tetratricopeptide repeat domain"/>
    <property type="match status" value="1"/>
</dbReference>
<dbReference type="PROSITE" id="PS51257">
    <property type="entry name" value="PROKAR_LIPOPROTEIN"/>
    <property type="match status" value="1"/>
</dbReference>
<reference evidence="2 3" key="1">
    <citation type="submission" date="2020-03" db="EMBL/GenBank/DDBJ databases">
        <title>Metabolic flexibility allows generalist bacteria to become dominant in a frequently disturbed ecosystem.</title>
        <authorList>
            <person name="Chen Y.-J."/>
            <person name="Leung P.M."/>
            <person name="Bay S.K."/>
            <person name="Hugenholtz P."/>
            <person name="Kessler A.J."/>
            <person name="Shelley G."/>
            <person name="Waite D.W."/>
            <person name="Cook P.L."/>
            <person name="Greening C."/>
        </authorList>
    </citation>
    <scope>NUCLEOTIDE SEQUENCE [LARGE SCALE GENOMIC DNA]</scope>
    <source>
        <strain evidence="2">SS_bin_28</strain>
    </source>
</reference>
<dbReference type="SUPFAM" id="SSF48452">
    <property type="entry name" value="TPR-like"/>
    <property type="match status" value="1"/>
</dbReference>
<dbReference type="AlphaFoldDB" id="A0A7Y2EAI5"/>
<keyword evidence="1" id="KW-0472">Membrane</keyword>
<keyword evidence="1" id="KW-0812">Transmembrane</keyword>
<keyword evidence="1" id="KW-1133">Transmembrane helix</keyword>
<feature type="transmembrane region" description="Helical" evidence="1">
    <location>
        <begin position="88"/>
        <end position="107"/>
    </location>
</feature>
<evidence type="ECO:0000256" key="1">
    <source>
        <dbReference type="SAM" id="Phobius"/>
    </source>
</evidence>
<sequence>MQKLEFSDFGGIAGRILKDSMSLGTFVSGLAIFACLWGTNKAFTAANQMAWAALGLQVVWAFFIARFAVNGKAGDWGGTAFSNRGGNFGVAAEIALRYIVLCAIWLVPLTLMKVDPLGAGANVGMLMMGMPAKAMALLAIYVMASVFTPPLFLIVAVSAPQFRDILSPAHWSKTFSGRSGDVTAIYAMHMGGLAFLCMLLLPMVLTGMSVNPELGKAIGFCSMVFASGFAATMLGKLCGFFAANGGDFAPQAEADPWTPTVESGSGSAAGATAMATAPIASAAPRPNLTLVEGAHDDARPPLTDARERVRNILEVNKDDNNNAIESLIDLRLSFADNPLVLHSLALLQKKVGDQEAAVNTAREAIPICTKRGNLRLAAEVLHTQIDNMDAFDILPEDYMRLAVQLRNINQSPSATKIYARMISKNAKDTKAIKAMLQLAEHQLNAGHADEAKSMYSYLLEHCSHSPLADFMRQGLEDAERKVANG</sequence>
<feature type="transmembrane region" description="Helical" evidence="1">
    <location>
        <begin position="217"/>
        <end position="235"/>
    </location>
</feature>
<comment type="caution">
    <text evidence="2">The sequence shown here is derived from an EMBL/GenBank/DDBJ whole genome shotgun (WGS) entry which is preliminary data.</text>
</comment>
<evidence type="ECO:0000313" key="2">
    <source>
        <dbReference type="EMBL" id="NNF06390.1"/>
    </source>
</evidence>
<feature type="transmembrane region" description="Helical" evidence="1">
    <location>
        <begin position="182"/>
        <end position="205"/>
    </location>
</feature>
<feature type="transmembrane region" description="Helical" evidence="1">
    <location>
        <begin position="135"/>
        <end position="162"/>
    </location>
</feature>
<dbReference type="InterPro" id="IPR011990">
    <property type="entry name" value="TPR-like_helical_dom_sf"/>
</dbReference>
<evidence type="ECO:0008006" key="4">
    <source>
        <dbReference type="Google" id="ProtNLM"/>
    </source>
</evidence>